<gene>
    <name evidence="1" type="ORF">KI387_040691</name>
</gene>
<organism evidence="1 2">
    <name type="scientific">Taxus chinensis</name>
    <name type="common">Chinese yew</name>
    <name type="synonym">Taxus wallichiana var. chinensis</name>
    <dbReference type="NCBI Taxonomy" id="29808"/>
    <lineage>
        <taxon>Eukaryota</taxon>
        <taxon>Viridiplantae</taxon>
        <taxon>Streptophyta</taxon>
        <taxon>Embryophyta</taxon>
        <taxon>Tracheophyta</taxon>
        <taxon>Spermatophyta</taxon>
        <taxon>Pinopsida</taxon>
        <taxon>Pinidae</taxon>
        <taxon>Conifers II</taxon>
        <taxon>Cupressales</taxon>
        <taxon>Taxaceae</taxon>
        <taxon>Taxus</taxon>
    </lineage>
</organism>
<feature type="non-terminal residue" evidence="1">
    <location>
        <position position="1"/>
    </location>
</feature>
<dbReference type="Proteomes" id="UP000824469">
    <property type="component" value="Unassembled WGS sequence"/>
</dbReference>
<name>A0AA38C4W5_TAXCH</name>
<keyword evidence="2" id="KW-1185">Reference proteome</keyword>
<dbReference type="EMBL" id="JAHRHJ020000387">
    <property type="protein sequence ID" value="KAH9294105.1"/>
    <property type="molecule type" value="Genomic_DNA"/>
</dbReference>
<evidence type="ECO:0000313" key="1">
    <source>
        <dbReference type="EMBL" id="KAH9294105.1"/>
    </source>
</evidence>
<feature type="non-terminal residue" evidence="1">
    <location>
        <position position="53"/>
    </location>
</feature>
<proteinExistence type="predicted"/>
<accession>A0AA38C4W5</accession>
<evidence type="ECO:0000313" key="2">
    <source>
        <dbReference type="Proteomes" id="UP000824469"/>
    </source>
</evidence>
<reference evidence="1 2" key="1">
    <citation type="journal article" date="2021" name="Nat. Plants">
        <title>The Taxus genome provides insights into paclitaxel biosynthesis.</title>
        <authorList>
            <person name="Xiong X."/>
            <person name="Gou J."/>
            <person name="Liao Q."/>
            <person name="Li Y."/>
            <person name="Zhou Q."/>
            <person name="Bi G."/>
            <person name="Li C."/>
            <person name="Du R."/>
            <person name="Wang X."/>
            <person name="Sun T."/>
            <person name="Guo L."/>
            <person name="Liang H."/>
            <person name="Lu P."/>
            <person name="Wu Y."/>
            <person name="Zhang Z."/>
            <person name="Ro D.K."/>
            <person name="Shang Y."/>
            <person name="Huang S."/>
            <person name="Yan J."/>
        </authorList>
    </citation>
    <scope>NUCLEOTIDE SEQUENCE [LARGE SCALE GENOMIC DNA]</scope>
    <source>
        <strain evidence="1">Ta-2019</strain>
    </source>
</reference>
<dbReference type="AlphaFoldDB" id="A0AA38C4W5"/>
<comment type="caution">
    <text evidence="1">The sequence shown here is derived from an EMBL/GenBank/DDBJ whole genome shotgun (WGS) entry which is preliminary data.</text>
</comment>
<protein>
    <submittedName>
        <fullName evidence="1">Uncharacterized protein</fullName>
    </submittedName>
</protein>
<sequence>GKVIRQLKFGRKVNSMSTKNDGFSKTSSSDVEFEGIVIVGGGIVGLSTAVALH</sequence>